<keyword evidence="4" id="KW-1185">Reference proteome</keyword>
<feature type="non-terminal residue" evidence="3">
    <location>
        <position position="1"/>
    </location>
</feature>
<dbReference type="PANTHER" id="PTHR31044">
    <property type="entry name" value="BETA-1,3 GLUCANASE"/>
    <property type="match status" value="1"/>
</dbReference>
<accession>A0AAF0ZLI4</accession>
<evidence type="ECO:0000313" key="3">
    <source>
        <dbReference type="EMBL" id="WMV42093.1"/>
    </source>
</evidence>
<sequence length="135" mass="14922">FQLAYSYIQCIDASWPASSYDADAGTVRIANIWCVLDGKTDHNETLVLQNYDYACGESGCTAFGVGATCDHHSFIEKVSYGYNMLYQMSNQGQRICNFLGATITTNNPSTPDCDFPIEILTVEVVDGESTLTKRY</sequence>
<dbReference type="GO" id="GO:0009506">
    <property type="term" value="C:plasmodesma"/>
    <property type="evidence" value="ECO:0007669"/>
    <property type="project" value="UniProtKB-ARBA"/>
</dbReference>
<protein>
    <recommendedName>
        <fullName evidence="2">X8 domain-containing protein</fullName>
    </recommendedName>
</protein>
<proteinExistence type="predicted"/>
<dbReference type="Pfam" id="PF07983">
    <property type="entry name" value="X8"/>
    <property type="match status" value="1"/>
</dbReference>
<dbReference type="AlphaFoldDB" id="A0AAF0ZLI4"/>
<feature type="domain" description="X8" evidence="2">
    <location>
        <begin position="32"/>
        <end position="115"/>
    </location>
</feature>
<organism evidence="3 4">
    <name type="scientific">Solanum verrucosum</name>
    <dbReference type="NCBI Taxonomy" id="315347"/>
    <lineage>
        <taxon>Eukaryota</taxon>
        <taxon>Viridiplantae</taxon>
        <taxon>Streptophyta</taxon>
        <taxon>Embryophyta</taxon>
        <taxon>Tracheophyta</taxon>
        <taxon>Spermatophyta</taxon>
        <taxon>Magnoliopsida</taxon>
        <taxon>eudicotyledons</taxon>
        <taxon>Gunneridae</taxon>
        <taxon>Pentapetalae</taxon>
        <taxon>asterids</taxon>
        <taxon>lamiids</taxon>
        <taxon>Solanales</taxon>
        <taxon>Solanaceae</taxon>
        <taxon>Solanoideae</taxon>
        <taxon>Solaneae</taxon>
        <taxon>Solanum</taxon>
    </lineage>
</organism>
<evidence type="ECO:0000313" key="4">
    <source>
        <dbReference type="Proteomes" id="UP001234989"/>
    </source>
</evidence>
<evidence type="ECO:0000259" key="2">
    <source>
        <dbReference type="SMART" id="SM00768"/>
    </source>
</evidence>
<gene>
    <name evidence="3" type="ORF">MTR67_035478</name>
</gene>
<name>A0AAF0ZLI4_SOLVR</name>
<dbReference type="InterPro" id="IPR012946">
    <property type="entry name" value="X8"/>
</dbReference>
<dbReference type="Proteomes" id="UP001234989">
    <property type="component" value="Chromosome 8"/>
</dbReference>
<evidence type="ECO:0000256" key="1">
    <source>
        <dbReference type="ARBA" id="ARBA00022729"/>
    </source>
</evidence>
<dbReference type="EMBL" id="CP133619">
    <property type="protein sequence ID" value="WMV42093.1"/>
    <property type="molecule type" value="Genomic_DNA"/>
</dbReference>
<dbReference type="PANTHER" id="PTHR31044:SF126">
    <property type="entry name" value="GLYCOSYL HYDROLASE FAMILY 17 PROTEIN"/>
    <property type="match status" value="1"/>
</dbReference>
<keyword evidence="1" id="KW-0732">Signal</keyword>
<dbReference type="SMART" id="SM00768">
    <property type="entry name" value="X8"/>
    <property type="match status" value="1"/>
</dbReference>
<reference evidence="3" key="1">
    <citation type="submission" date="2023-08" db="EMBL/GenBank/DDBJ databases">
        <title>A de novo genome assembly of Solanum verrucosum Schlechtendal, a Mexican diploid species geographically isolated from the other diploid A-genome species in potato relatives.</title>
        <authorList>
            <person name="Hosaka K."/>
        </authorList>
    </citation>
    <scope>NUCLEOTIDE SEQUENCE</scope>
    <source>
        <tissue evidence="3">Young leaves</tissue>
    </source>
</reference>
<dbReference type="Gene3D" id="1.20.58.1040">
    <property type="match status" value="1"/>
</dbReference>
<dbReference type="InterPro" id="IPR044788">
    <property type="entry name" value="X8_dom_prot"/>
</dbReference>